<proteinExistence type="predicted"/>
<keyword evidence="5 7" id="KW-1133">Transmembrane helix</keyword>
<organism evidence="8 9">
    <name type="scientific">candidate division WS6 bacterium GW2011_GWA2_37_6</name>
    <dbReference type="NCBI Taxonomy" id="1619087"/>
    <lineage>
        <taxon>Bacteria</taxon>
        <taxon>Candidatus Dojkabacteria</taxon>
    </lineage>
</organism>
<name>A0A0G0H1B3_9BACT</name>
<dbReference type="InterPro" id="IPR000715">
    <property type="entry name" value="Glycosyl_transferase_4"/>
</dbReference>
<feature type="transmembrane region" description="Helical" evidence="7">
    <location>
        <begin position="163"/>
        <end position="185"/>
    </location>
</feature>
<feature type="transmembrane region" description="Helical" evidence="7">
    <location>
        <begin position="91"/>
        <end position="108"/>
    </location>
</feature>
<dbReference type="GO" id="GO:0009103">
    <property type="term" value="P:lipopolysaccharide biosynthetic process"/>
    <property type="evidence" value="ECO:0007669"/>
    <property type="project" value="TreeGrafter"/>
</dbReference>
<evidence type="ECO:0000256" key="5">
    <source>
        <dbReference type="ARBA" id="ARBA00022989"/>
    </source>
</evidence>
<protein>
    <submittedName>
        <fullName evidence="8">UDP-N-acetylmuramyl pentapeptide phosphotransferase/UDP-N-acetylglucosamine-1-phosphate transferase</fullName>
    </submittedName>
</protein>
<evidence type="ECO:0000256" key="4">
    <source>
        <dbReference type="ARBA" id="ARBA00022692"/>
    </source>
</evidence>
<evidence type="ECO:0000256" key="2">
    <source>
        <dbReference type="ARBA" id="ARBA00022475"/>
    </source>
</evidence>
<dbReference type="CDD" id="cd06853">
    <property type="entry name" value="GT_WecA_like"/>
    <property type="match status" value="1"/>
</dbReference>
<keyword evidence="4 7" id="KW-0812">Transmembrane</keyword>
<feature type="transmembrane region" description="Helical" evidence="7">
    <location>
        <begin position="65"/>
        <end position="85"/>
    </location>
</feature>
<keyword evidence="3 8" id="KW-0808">Transferase</keyword>
<sequence length="359" mass="39784">MNIEIPTAISQYFPYIPPALLAFGITFMASPIIGKFARKFKFIDLPAHKRSRDDKTKAQRIHKKIIPRLGGVAIMIGFFGTLLFLDDVPSQTYGIMIGMGLITLMGILDDKFELSGKVQLAFQLLATLIVVVSGVSILDIQIAGQFIDLSYYSTNINLFGLDYMFNFPADFLTIFWILLIMNALAWSCGIDALGESLAFVAAVTFGALSMKFGNPSYTYIFFVFAGSIWGFIPFNFPTAKILGGTAGDHNYGFFLSTMAIVSGTKLPTAIIILIIPLIDLIWVLIGRIRHNHLKSPLDLLAINDRTHLHHRIMDLGYSVKQTLYLELTLFSIFSILAFYLGGFGFDFVVLTSSIVGILV</sequence>
<feature type="transmembrane region" description="Helical" evidence="7">
    <location>
        <begin position="120"/>
        <end position="143"/>
    </location>
</feature>
<dbReference type="GO" id="GO:0071555">
    <property type="term" value="P:cell wall organization"/>
    <property type="evidence" value="ECO:0007669"/>
    <property type="project" value="TreeGrafter"/>
</dbReference>
<comment type="caution">
    <text evidence="8">The sequence shown here is derived from an EMBL/GenBank/DDBJ whole genome shotgun (WGS) entry which is preliminary data.</text>
</comment>
<feature type="transmembrane region" description="Helical" evidence="7">
    <location>
        <begin position="266"/>
        <end position="285"/>
    </location>
</feature>
<dbReference type="GO" id="GO:0016780">
    <property type="term" value="F:phosphotransferase activity, for other substituted phosphate groups"/>
    <property type="evidence" value="ECO:0007669"/>
    <property type="project" value="InterPro"/>
</dbReference>
<dbReference type="PANTHER" id="PTHR22926:SF3">
    <property type="entry name" value="UNDECAPRENYL-PHOSPHATE ALPHA-N-ACETYLGLUCOSAMINYL 1-PHOSPHATE TRANSFERASE"/>
    <property type="match status" value="1"/>
</dbReference>
<comment type="subcellular location">
    <subcellularLocation>
        <location evidence="1">Cell membrane</location>
        <topology evidence="1">Multi-pass membrane protein</topology>
    </subcellularLocation>
</comment>
<evidence type="ECO:0000313" key="9">
    <source>
        <dbReference type="Proteomes" id="UP000034852"/>
    </source>
</evidence>
<dbReference type="GO" id="GO:0044038">
    <property type="term" value="P:cell wall macromolecule biosynthetic process"/>
    <property type="evidence" value="ECO:0007669"/>
    <property type="project" value="TreeGrafter"/>
</dbReference>
<keyword evidence="6 7" id="KW-0472">Membrane</keyword>
<evidence type="ECO:0000256" key="7">
    <source>
        <dbReference type="SAM" id="Phobius"/>
    </source>
</evidence>
<evidence type="ECO:0000313" key="8">
    <source>
        <dbReference type="EMBL" id="KKQ35987.1"/>
    </source>
</evidence>
<evidence type="ECO:0000256" key="1">
    <source>
        <dbReference type="ARBA" id="ARBA00004651"/>
    </source>
</evidence>
<reference evidence="8 9" key="1">
    <citation type="journal article" date="2015" name="Nature">
        <title>rRNA introns, odd ribosomes, and small enigmatic genomes across a large radiation of phyla.</title>
        <authorList>
            <person name="Brown C.T."/>
            <person name="Hug L.A."/>
            <person name="Thomas B.C."/>
            <person name="Sharon I."/>
            <person name="Castelle C.J."/>
            <person name="Singh A."/>
            <person name="Wilkins M.J."/>
            <person name="Williams K.H."/>
            <person name="Banfield J.F."/>
        </authorList>
    </citation>
    <scope>NUCLEOTIDE SEQUENCE [LARGE SCALE GENOMIC DNA]</scope>
</reference>
<dbReference type="Pfam" id="PF00953">
    <property type="entry name" value="Glycos_transf_4"/>
    <property type="match status" value="1"/>
</dbReference>
<dbReference type="EMBL" id="LBTH01000012">
    <property type="protein sequence ID" value="KKQ35987.1"/>
    <property type="molecule type" value="Genomic_DNA"/>
</dbReference>
<dbReference type="PANTHER" id="PTHR22926">
    <property type="entry name" value="PHOSPHO-N-ACETYLMURAMOYL-PENTAPEPTIDE-TRANSFERASE"/>
    <property type="match status" value="1"/>
</dbReference>
<feature type="non-terminal residue" evidence="8">
    <location>
        <position position="359"/>
    </location>
</feature>
<feature type="transmembrane region" description="Helical" evidence="7">
    <location>
        <begin position="12"/>
        <end position="33"/>
    </location>
</feature>
<dbReference type="Proteomes" id="UP000034852">
    <property type="component" value="Unassembled WGS sequence"/>
</dbReference>
<dbReference type="GO" id="GO:0005886">
    <property type="term" value="C:plasma membrane"/>
    <property type="evidence" value="ECO:0007669"/>
    <property type="project" value="UniProtKB-SubCell"/>
</dbReference>
<feature type="transmembrane region" description="Helical" evidence="7">
    <location>
        <begin position="216"/>
        <end position="234"/>
    </location>
</feature>
<feature type="transmembrane region" description="Helical" evidence="7">
    <location>
        <begin position="323"/>
        <end position="345"/>
    </location>
</feature>
<accession>A0A0G0H1B3</accession>
<evidence type="ECO:0000256" key="3">
    <source>
        <dbReference type="ARBA" id="ARBA00022679"/>
    </source>
</evidence>
<keyword evidence="2" id="KW-1003">Cell membrane</keyword>
<gene>
    <name evidence="8" type="ORF">US52_C0012G0012</name>
</gene>
<dbReference type="AlphaFoldDB" id="A0A0G0H1B3"/>
<evidence type="ECO:0000256" key="6">
    <source>
        <dbReference type="ARBA" id="ARBA00023136"/>
    </source>
</evidence>